<dbReference type="Gene3D" id="3.30.1150.10">
    <property type="match status" value="2"/>
</dbReference>
<dbReference type="InterPro" id="IPR006260">
    <property type="entry name" value="TonB/TolA_C"/>
</dbReference>
<feature type="domain" description="TonB C-terminal" evidence="6">
    <location>
        <begin position="151"/>
        <end position="245"/>
    </location>
</feature>
<keyword evidence="5" id="KW-0732">Signal</keyword>
<reference evidence="7 8" key="1">
    <citation type="submission" date="2023-07" db="EMBL/GenBank/DDBJ databases">
        <title>Functional and genomic diversity of the sorghum phyllosphere microbiome.</title>
        <authorList>
            <person name="Shade A."/>
        </authorList>
    </citation>
    <scope>NUCLEOTIDE SEQUENCE [LARGE SCALE GENOMIC DNA]</scope>
    <source>
        <strain evidence="7 8">SORGH_AS_0887</strain>
    </source>
</reference>
<keyword evidence="8" id="KW-1185">Reference proteome</keyword>
<dbReference type="Proteomes" id="UP001233360">
    <property type="component" value="Unassembled WGS sequence"/>
</dbReference>
<dbReference type="Pfam" id="PF13103">
    <property type="entry name" value="TonB_2"/>
    <property type="match status" value="1"/>
</dbReference>
<dbReference type="SUPFAM" id="SSF74653">
    <property type="entry name" value="TolA/TonB C-terminal domain"/>
    <property type="match status" value="2"/>
</dbReference>
<dbReference type="NCBIfam" id="TIGR01352">
    <property type="entry name" value="tonB_Cterm"/>
    <property type="match status" value="1"/>
</dbReference>
<sequence length="245" mass="27664">MKAFVYLSLLLCIPIAHTHAKEIAANVQLTPQKSSALPAHLTTRLQWARTPQLEYSDNDLNHQDRAAIVRVVSDETGQVTQATIQESTGLPQLDQMLTSAAKAAQIKPFTVDGNAIPTIGYQAFTLKLTQPLNSNDCIYTFNSENWLKQQQDKSVPFKYLKQPVLQVEREELKGKDRLIKFKFKVDKDGQATRIKIKKGSGIYALDEKIMQAISTASVEVPKTLWLYKKSSLKDQIEFRLDNCQQ</sequence>
<dbReference type="PROSITE" id="PS52015">
    <property type="entry name" value="TONB_CTD"/>
    <property type="match status" value="1"/>
</dbReference>
<name>A0ABU0UVQ7_ACIBI</name>
<protein>
    <submittedName>
        <fullName evidence="7">TonB family protein</fullName>
    </submittedName>
</protein>
<keyword evidence="2" id="KW-0812">Transmembrane</keyword>
<evidence type="ECO:0000256" key="4">
    <source>
        <dbReference type="ARBA" id="ARBA00023136"/>
    </source>
</evidence>
<evidence type="ECO:0000313" key="7">
    <source>
        <dbReference type="EMBL" id="MDQ1208617.1"/>
    </source>
</evidence>
<evidence type="ECO:0000256" key="2">
    <source>
        <dbReference type="ARBA" id="ARBA00022692"/>
    </source>
</evidence>
<evidence type="ECO:0000256" key="3">
    <source>
        <dbReference type="ARBA" id="ARBA00022989"/>
    </source>
</evidence>
<dbReference type="RefSeq" id="WP_120430624.1">
    <property type="nucleotide sequence ID" value="NZ_JAUTBK010000002.1"/>
</dbReference>
<comment type="caution">
    <text evidence="7">The sequence shown here is derived from an EMBL/GenBank/DDBJ whole genome shotgun (WGS) entry which is preliminary data.</text>
</comment>
<evidence type="ECO:0000256" key="5">
    <source>
        <dbReference type="SAM" id="SignalP"/>
    </source>
</evidence>
<keyword evidence="4" id="KW-0472">Membrane</keyword>
<evidence type="ECO:0000256" key="1">
    <source>
        <dbReference type="ARBA" id="ARBA00004167"/>
    </source>
</evidence>
<proteinExistence type="predicted"/>
<dbReference type="InterPro" id="IPR037682">
    <property type="entry name" value="TonB_C"/>
</dbReference>
<feature type="chain" id="PRO_5046784965" evidence="5">
    <location>
        <begin position="21"/>
        <end position="245"/>
    </location>
</feature>
<evidence type="ECO:0000313" key="8">
    <source>
        <dbReference type="Proteomes" id="UP001233360"/>
    </source>
</evidence>
<keyword evidence="3" id="KW-1133">Transmembrane helix</keyword>
<dbReference type="EMBL" id="JAUTBK010000002">
    <property type="protein sequence ID" value="MDQ1208617.1"/>
    <property type="molecule type" value="Genomic_DNA"/>
</dbReference>
<comment type="subcellular location">
    <subcellularLocation>
        <location evidence="1">Membrane</location>
        <topology evidence="1">Single-pass membrane protein</topology>
    </subcellularLocation>
</comment>
<feature type="signal peptide" evidence="5">
    <location>
        <begin position="1"/>
        <end position="20"/>
    </location>
</feature>
<evidence type="ECO:0000259" key="6">
    <source>
        <dbReference type="PROSITE" id="PS52015"/>
    </source>
</evidence>
<organism evidence="7 8">
    <name type="scientific">Acinetobacter baylyi</name>
    <dbReference type="NCBI Taxonomy" id="202950"/>
    <lineage>
        <taxon>Bacteria</taxon>
        <taxon>Pseudomonadati</taxon>
        <taxon>Pseudomonadota</taxon>
        <taxon>Gammaproteobacteria</taxon>
        <taxon>Moraxellales</taxon>
        <taxon>Moraxellaceae</taxon>
        <taxon>Acinetobacter</taxon>
    </lineage>
</organism>
<gene>
    <name evidence="7" type="ORF">QE380_001540</name>
</gene>
<accession>A0ABU0UVQ7</accession>